<evidence type="ECO:0000256" key="8">
    <source>
        <dbReference type="ARBA" id="ARBA00032024"/>
    </source>
</evidence>
<gene>
    <name evidence="14" type="primary">apbA</name>
    <name evidence="14" type="ORF">NBRC3278_1211</name>
</gene>
<comment type="similarity">
    <text evidence="2 10">Belongs to the ketopantoate reductase family.</text>
</comment>
<keyword evidence="6 10" id="KW-0521">NADP</keyword>
<name>A0A401X2U2_ACEPA</name>
<dbReference type="InterPro" id="IPR051402">
    <property type="entry name" value="KPR-Related"/>
</dbReference>
<evidence type="ECO:0000256" key="3">
    <source>
        <dbReference type="ARBA" id="ARBA00013014"/>
    </source>
</evidence>
<dbReference type="NCBIfam" id="TIGR00745">
    <property type="entry name" value="apbA_panE"/>
    <property type="match status" value="1"/>
</dbReference>
<comment type="caution">
    <text evidence="14">The sequence shown here is derived from an EMBL/GenBank/DDBJ whole genome shotgun (WGS) entry which is preliminary data.</text>
</comment>
<feature type="transmembrane region" description="Helical" evidence="11">
    <location>
        <begin position="27"/>
        <end position="49"/>
    </location>
</feature>
<dbReference type="SUPFAM" id="SSF51735">
    <property type="entry name" value="NAD(P)-binding Rossmann-fold domains"/>
    <property type="match status" value="1"/>
</dbReference>
<dbReference type="RefSeq" id="WP_124296969.1">
    <property type="nucleotide sequence ID" value="NZ_BDEV01000026.1"/>
</dbReference>
<comment type="function">
    <text evidence="10">Catalyzes the NADPH-dependent reduction of ketopantoate into pantoic acid.</text>
</comment>
<dbReference type="EC" id="1.1.1.169" evidence="3 10"/>
<dbReference type="Pfam" id="PF08546">
    <property type="entry name" value="ApbA_C"/>
    <property type="match status" value="1"/>
</dbReference>
<dbReference type="Gene3D" id="3.40.50.720">
    <property type="entry name" value="NAD(P)-binding Rossmann-like Domain"/>
    <property type="match status" value="1"/>
</dbReference>
<dbReference type="PANTHER" id="PTHR21708:SF26">
    <property type="entry name" value="2-DEHYDROPANTOATE 2-REDUCTASE"/>
    <property type="match status" value="1"/>
</dbReference>
<dbReference type="InterPro" id="IPR013328">
    <property type="entry name" value="6PGD_dom2"/>
</dbReference>
<evidence type="ECO:0000259" key="12">
    <source>
        <dbReference type="Pfam" id="PF02558"/>
    </source>
</evidence>
<dbReference type="FunFam" id="1.10.1040.10:FF:000017">
    <property type="entry name" value="2-dehydropantoate 2-reductase"/>
    <property type="match status" value="1"/>
</dbReference>
<keyword evidence="7 10" id="KW-0560">Oxidoreductase</keyword>
<dbReference type="UniPathway" id="UPA00028">
    <property type="reaction ID" value="UER00004"/>
</dbReference>
<dbReference type="EMBL" id="BDEV01000026">
    <property type="protein sequence ID" value="GCD62118.1"/>
    <property type="molecule type" value="Genomic_DNA"/>
</dbReference>
<evidence type="ECO:0000313" key="15">
    <source>
        <dbReference type="Proteomes" id="UP000287385"/>
    </source>
</evidence>
<accession>A0A401X2U2</accession>
<evidence type="ECO:0000256" key="1">
    <source>
        <dbReference type="ARBA" id="ARBA00004994"/>
    </source>
</evidence>
<dbReference type="Gene3D" id="1.10.1040.10">
    <property type="entry name" value="N-(1-d-carboxylethyl)-l-norvaline Dehydrogenase, domain 2"/>
    <property type="match status" value="1"/>
</dbReference>
<sequence>MEHFLATTPSSIVFIKMSTQLFSNTRTIALIGAGSVGLCLGAAFASAGWQVVVCGARTQFPQIEETEGTDTHAYPIRHAATPADIGPCDVAILAVKSHQTQDVSVWLRAFNRASATLLVAQNGLGQKERVAAYAPQANILPAIVYFNAQRVAPGNVTLKRIGAQDLCLPDGAAAQYFADVLQKGNMRVQTTADITTALWLKLLANITANPITTLTGRRTGVMQDGTIQAAARQIMAEAVKVGQAEGAKLTAQHVEDILLWLQTIPAESATSMLQDRQAGRELEYEALTGYVVKAAEKHGIDVPLNYLILSLLSSIHPADFGKA</sequence>
<dbReference type="InterPro" id="IPR013752">
    <property type="entry name" value="KPA_reductase"/>
</dbReference>
<keyword evidence="15" id="KW-1185">Reference proteome</keyword>
<evidence type="ECO:0000256" key="7">
    <source>
        <dbReference type="ARBA" id="ARBA00023002"/>
    </source>
</evidence>
<reference evidence="14 15" key="1">
    <citation type="submission" date="2016-06" db="EMBL/GenBank/DDBJ databases">
        <title>Acetobacter pasteurianus NBRC 3278 whole genome sequencing project.</title>
        <authorList>
            <person name="Matsutani M."/>
            <person name="Shiwa Y."/>
            <person name="Okamoto-Kainuma A."/>
            <person name="Ishikawa M."/>
            <person name="Koizumi Y."/>
            <person name="Yoshikawa H."/>
            <person name="Yakushi T."/>
            <person name="Matsushita K."/>
        </authorList>
    </citation>
    <scope>NUCLEOTIDE SEQUENCE [LARGE SCALE GENOMIC DNA]</scope>
    <source>
        <strain evidence="14 15">NBRC 3278</strain>
    </source>
</reference>
<evidence type="ECO:0000256" key="2">
    <source>
        <dbReference type="ARBA" id="ARBA00007870"/>
    </source>
</evidence>
<organism evidence="14 15">
    <name type="scientific">Acetobacter pasteurianus NBRC 3278</name>
    <dbReference type="NCBI Taxonomy" id="1226660"/>
    <lineage>
        <taxon>Bacteria</taxon>
        <taxon>Pseudomonadati</taxon>
        <taxon>Pseudomonadota</taxon>
        <taxon>Alphaproteobacteria</taxon>
        <taxon>Acetobacterales</taxon>
        <taxon>Acetobacteraceae</taxon>
        <taxon>Acetobacter</taxon>
    </lineage>
</organism>
<evidence type="ECO:0000256" key="9">
    <source>
        <dbReference type="ARBA" id="ARBA00048793"/>
    </source>
</evidence>
<protein>
    <recommendedName>
        <fullName evidence="4 10">2-dehydropantoate 2-reductase</fullName>
        <ecNumber evidence="3 10">1.1.1.169</ecNumber>
    </recommendedName>
    <alternativeName>
        <fullName evidence="8 10">Ketopantoate reductase</fullName>
    </alternativeName>
</protein>
<dbReference type="InterPro" id="IPR013332">
    <property type="entry name" value="KPR_N"/>
</dbReference>
<dbReference type="PANTHER" id="PTHR21708">
    <property type="entry name" value="PROBABLE 2-DEHYDROPANTOATE 2-REDUCTASE"/>
    <property type="match status" value="1"/>
</dbReference>
<comment type="catalytic activity">
    <reaction evidence="9 10">
        <text>(R)-pantoate + NADP(+) = 2-dehydropantoate + NADPH + H(+)</text>
        <dbReference type="Rhea" id="RHEA:16233"/>
        <dbReference type="ChEBI" id="CHEBI:11561"/>
        <dbReference type="ChEBI" id="CHEBI:15378"/>
        <dbReference type="ChEBI" id="CHEBI:15980"/>
        <dbReference type="ChEBI" id="CHEBI:57783"/>
        <dbReference type="ChEBI" id="CHEBI:58349"/>
        <dbReference type="EC" id="1.1.1.169"/>
    </reaction>
</comment>
<dbReference type="Pfam" id="PF02558">
    <property type="entry name" value="ApbA"/>
    <property type="match status" value="1"/>
</dbReference>
<dbReference type="SUPFAM" id="SSF48179">
    <property type="entry name" value="6-phosphogluconate dehydrogenase C-terminal domain-like"/>
    <property type="match status" value="1"/>
</dbReference>
<evidence type="ECO:0000256" key="10">
    <source>
        <dbReference type="RuleBase" id="RU362068"/>
    </source>
</evidence>
<evidence type="ECO:0000259" key="13">
    <source>
        <dbReference type="Pfam" id="PF08546"/>
    </source>
</evidence>
<dbReference type="GO" id="GO:0008677">
    <property type="term" value="F:2-dehydropantoate 2-reductase activity"/>
    <property type="evidence" value="ECO:0007669"/>
    <property type="project" value="UniProtKB-EC"/>
</dbReference>
<evidence type="ECO:0000313" key="14">
    <source>
        <dbReference type="EMBL" id="GCD62118.1"/>
    </source>
</evidence>
<dbReference type="InterPro" id="IPR003710">
    <property type="entry name" value="ApbA"/>
</dbReference>
<dbReference type="GO" id="GO:0015940">
    <property type="term" value="P:pantothenate biosynthetic process"/>
    <property type="evidence" value="ECO:0007669"/>
    <property type="project" value="UniProtKB-UniPathway"/>
</dbReference>
<keyword evidence="11" id="KW-0812">Transmembrane</keyword>
<keyword evidence="11" id="KW-1133">Transmembrane helix</keyword>
<dbReference type="Proteomes" id="UP000287385">
    <property type="component" value="Unassembled WGS sequence"/>
</dbReference>
<dbReference type="InterPro" id="IPR008927">
    <property type="entry name" value="6-PGluconate_DH-like_C_sf"/>
</dbReference>
<feature type="domain" description="Ketopantoate reductase C-terminal" evidence="13">
    <location>
        <begin position="193"/>
        <end position="314"/>
    </location>
</feature>
<evidence type="ECO:0000256" key="4">
    <source>
        <dbReference type="ARBA" id="ARBA00019465"/>
    </source>
</evidence>
<dbReference type="InterPro" id="IPR036291">
    <property type="entry name" value="NAD(P)-bd_dom_sf"/>
</dbReference>
<keyword evidence="11" id="KW-0472">Membrane</keyword>
<evidence type="ECO:0000256" key="6">
    <source>
        <dbReference type="ARBA" id="ARBA00022857"/>
    </source>
</evidence>
<feature type="domain" description="Ketopantoate reductase N-terminal" evidence="12">
    <location>
        <begin position="28"/>
        <end position="162"/>
    </location>
</feature>
<comment type="pathway">
    <text evidence="1 10">Cofactor biosynthesis; (R)-pantothenate biosynthesis; (R)-pantoate from 3-methyl-2-oxobutanoate: step 2/2.</text>
</comment>
<dbReference type="AlphaFoldDB" id="A0A401X2U2"/>
<evidence type="ECO:0000256" key="5">
    <source>
        <dbReference type="ARBA" id="ARBA00022655"/>
    </source>
</evidence>
<evidence type="ECO:0000256" key="11">
    <source>
        <dbReference type="SAM" id="Phobius"/>
    </source>
</evidence>
<proteinExistence type="inferred from homology"/>
<dbReference type="GO" id="GO:0005737">
    <property type="term" value="C:cytoplasm"/>
    <property type="evidence" value="ECO:0007669"/>
    <property type="project" value="TreeGrafter"/>
</dbReference>
<keyword evidence="5 10" id="KW-0566">Pantothenate biosynthesis</keyword>